<feature type="non-terminal residue" evidence="8">
    <location>
        <position position="1"/>
    </location>
</feature>
<feature type="non-terminal residue" evidence="8">
    <location>
        <position position="132"/>
    </location>
</feature>
<keyword evidence="4" id="KW-0413">Isomerase</keyword>
<evidence type="ECO:0000256" key="2">
    <source>
        <dbReference type="ARBA" id="ARBA00022801"/>
    </source>
</evidence>
<dbReference type="PROSITE" id="PS51192">
    <property type="entry name" value="HELICASE_ATP_BIND_1"/>
    <property type="match status" value="1"/>
</dbReference>
<dbReference type="GO" id="GO:0006310">
    <property type="term" value="P:DNA recombination"/>
    <property type="evidence" value="ECO:0007669"/>
    <property type="project" value="TreeGrafter"/>
</dbReference>
<sequence>VVAGRDCIALMPTGAGKSLTFQVPARLLDGTVLVVSPLISLMKDQVDALTQLGFRAAAINSSLELREREQRLRTLAAGEYELVYLAPEGLDGRLSREAGNWPISLLVVDEAHCISQWGHDFRPSYRRLQKLR</sequence>
<name>A0A382GF11_9ZZZZ</name>
<dbReference type="GO" id="GO:0043138">
    <property type="term" value="F:3'-5' DNA helicase activity"/>
    <property type="evidence" value="ECO:0007669"/>
    <property type="project" value="UniProtKB-EC"/>
</dbReference>
<protein>
    <recommendedName>
        <fullName evidence="6">DNA 3'-5' helicase</fullName>
        <ecNumber evidence="6">5.6.2.4</ecNumber>
    </recommendedName>
</protein>
<dbReference type="PROSITE" id="PS00690">
    <property type="entry name" value="DEAH_ATP_HELICASE"/>
    <property type="match status" value="1"/>
</dbReference>
<gene>
    <name evidence="8" type="ORF">METZ01_LOCUS226138</name>
</gene>
<dbReference type="PANTHER" id="PTHR13710">
    <property type="entry name" value="DNA HELICASE RECQ FAMILY MEMBER"/>
    <property type="match status" value="1"/>
</dbReference>
<dbReference type="GO" id="GO:0016787">
    <property type="term" value="F:hydrolase activity"/>
    <property type="evidence" value="ECO:0007669"/>
    <property type="project" value="UniProtKB-KW"/>
</dbReference>
<dbReference type="EMBL" id="UINC01054951">
    <property type="protein sequence ID" value="SVB73284.1"/>
    <property type="molecule type" value="Genomic_DNA"/>
</dbReference>
<reference evidence="8" key="1">
    <citation type="submission" date="2018-05" db="EMBL/GenBank/DDBJ databases">
        <authorList>
            <person name="Lanie J.A."/>
            <person name="Ng W.-L."/>
            <person name="Kazmierczak K.M."/>
            <person name="Andrzejewski T.M."/>
            <person name="Davidsen T.M."/>
            <person name="Wayne K.J."/>
            <person name="Tettelin H."/>
            <person name="Glass J.I."/>
            <person name="Rusch D."/>
            <person name="Podicherti R."/>
            <person name="Tsui H.-C.T."/>
            <person name="Winkler M.E."/>
        </authorList>
    </citation>
    <scope>NUCLEOTIDE SEQUENCE</scope>
</reference>
<dbReference type="AlphaFoldDB" id="A0A382GF11"/>
<dbReference type="Gene3D" id="3.40.50.300">
    <property type="entry name" value="P-loop containing nucleotide triphosphate hydrolases"/>
    <property type="match status" value="1"/>
</dbReference>
<dbReference type="InterPro" id="IPR011545">
    <property type="entry name" value="DEAD/DEAH_box_helicase_dom"/>
</dbReference>
<dbReference type="InterPro" id="IPR014001">
    <property type="entry name" value="Helicase_ATP-bd"/>
</dbReference>
<evidence type="ECO:0000256" key="4">
    <source>
        <dbReference type="ARBA" id="ARBA00023235"/>
    </source>
</evidence>
<keyword evidence="3" id="KW-0238">DNA-binding</keyword>
<accession>A0A382GF11</accession>
<dbReference type="PANTHER" id="PTHR13710:SF105">
    <property type="entry name" value="ATP-DEPENDENT DNA HELICASE Q1"/>
    <property type="match status" value="1"/>
</dbReference>
<dbReference type="GO" id="GO:0003677">
    <property type="term" value="F:DNA binding"/>
    <property type="evidence" value="ECO:0007669"/>
    <property type="project" value="UniProtKB-KW"/>
</dbReference>
<keyword evidence="2" id="KW-0378">Hydrolase</keyword>
<evidence type="ECO:0000256" key="6">
    <source>
        <dbReference type="ARBA" id="ARBA00034808"/>
    </source>
</evidence>
<dbReference type="GO" id="GO:0043590">
    <property type="term" value="C:bacterial nucleoid"/>
    <property type="evidence" value="ECO:0007669"/>
    <property type="project" value="TreeGrafter"/>
</dbReference>
<dbReference type="GO" id="GO:0009378">
    <property type="term" value="F:four-way junction helicase activity"/>
    <property type="evidence" value="ECO:0007669"/>
    <property type="project" value="TreeGrafter"/>
</dbReference>
<evidence type="ECO:0000256" key="5">
    <source>
        <dbReference type="ARBA" id="ARBA00034617"/>
    </source>
</evidence>
<dbReference type="GO" id="GO:0005524">
    <property type="term" value="F:ATP binding"/>
    <property type="evidence" value="ECO:0007669"/>
    <property type="project" value="InterPro"/>
</dbReference>
<dbReference type="SUPFAM" id="SSF52540">
    <property type="entry name" value="P-loop containing nucleoside triphosphate hydrolases"/>
    <property type="match status" value="1"/>
</dbReference>
<evidence type="ECO:0000313" key="8">
    <source>
        <dbReference type="EMBL" id="SVB73284.1"/>
    </source>
</evidence>
<evidence type="ECO:0000259" key="7">
    <source>
        <dbReference type="PROSITE" id="PS51192"/>
    </source>
</evidence>
<dbReference type="InterPro" id="IPR002464">
    <property type="entry name" value="DNA/RNA_helicase_DEAH_CS"/>
</dbReference>
<proteinExistence type="inferred from homology"/>
<dbReference type="GO" id="GO:0006281">
    <property type="term" value="P:DNA repair"/>
    <property type="evidence" value="ECO:0007669"/>
    <property type="project" value="TreeGrafter"/>
</dbReference>
<evidence type="ECO:0000256" key="1">
    <source>
        <dbReference type="ARBA" id="ARBA00005446"/>
    </source>
</evidence>
<feature type="domain" description="Helicase ATP-binding" evidence="7">
    <location>
        <begin position="1"/>
        <end position="132"/>
    </location>
</feature>
<dbReference type="GO" id="GO:0005737">
    <property type="term" value="C:cytoplasm"/>
    <property type="evidence" value="ECO:0007669"/>
    <property type="project" value="TreeGrafter"/>
</dbReference>
<dbReference type="InterPro" id="IPR027417">
    <property type="entry name" value="P-loop_NTPase"/>
</dbReference>
<organism evidence="8">
    <name type="scientific">marine metagenome</name>
    <dbReference type="NCBI Taxonomy" id="408172"/>
    <lineage>
        <taxon>unclassified sequences</taxon>
        <taxon>metagenomes</taxon>
        <taxon>ecological metagenomes</taxon>
    </lineage>
</organism>
<dbReference type="EC" id="5.6.2.4" evidence="6"/>
<dbReference type="CDD" id="cd17920">
    <property type="entry name" value="DEXHc_RecQ"/>
    <property type="match status" value="1"/>
</dbReference>
<dbReference type="GO" id="GO:0030894">
    <property type="term" value="C:replisome"/>
    <property type="evidence" value="ECO:0007669"/>
    <property type="project" value="TreeGrafter"/>
</dbReference>
<comment type="catalytic activity">
    <reaction evidence="5">
        <text>Couples ATP hydrolysis with the unwinding of duplex DNA by translocating in the 3'-5' direction.</text>
        <dbReference type="EC" id="5.6.2.4"/>
    </reaction>
</comment>
<dbReference type="Pfam" id="PF00270">
    <property type="entry name" value="DEAD"/>
    <property type="match status" value="1"/>
</dbReference>
<evidence type="ECO:0000256" key="3">
    <source>
        <dbReference type="ARBA" id="ARBA00023125"/>
    </source>
</evidence>
<comment type="similarity">
    <text evidence="1">Belongs to the helicase family. RecQ subfamily.</text>
</comment>